<keyword evidence="3" id="KW-1185">Reference proteome</keyword>
<evidence type="ECO:0000313" key="2">
    <source>
        <dbReference type="EMBL" id="KAF1917911.1"/>
    </source>
</evidence>
<dbReference type="OrthoDB" id="2624308at2759"/>
<keyword evidence="1" id="KW-0472">Membrane</keyword>
<evidence type="ECO:0008006" key="4">
    <source>
        <dbReference type="Google" id="ProtNLM"/>
    </source>
</evidence>
<dbReference type="AlphaFoldDB" id="A0A6A5QQ98"/>
<keyword evidence="1" id="KW-0812">Transmembrane</keyword>
<feature type="transmembrane region" description="Helical" evidence="1">
    <location>
        <begin position="516"/>
        <end position="534"/>
    </location>
</feature>
<dbReference type="EMBL" id="ML979134">
    <property type="protein sequence ID" value="KAF1917911.1"/>
    <property type="molecule type" value="Genomic_DNA"/>
</dbReference>
<sequence length="739" mass="84649">MHLFDAYTIFKWQMPNFYRKPGLAYQKLAQHRHRDIFDRVWTGDYDDRYISAWDGRVSKLVVQAVDEIYDNNVTSTHRRTFIRNISPLFMRLANWPFNHIDYTKTGNPTSEDYPLLCLKWFIASCLITMVISSPTGVAEGTSRNGGMYDLVPYVYHGYPKVARNVREMDRTSGYAVSQTNPIAERVLRPRYLCFLREHGEPAMIMNVEEWITQYKRERDLSYIFVAYTAEQFQSTEDLMVLHQIADAAARNAGATAYWVGCSCMPDPSELTQDVYRICDIIRGAQSLIIAVSRPPNDMQGINTTDLMLQQWGQRIWTFPEVLLAPAGKEIKVYTRGSDFMQPIIVAKNQFAAKVWKNDAHIARQLIDHYEGNLILSQLELVTLALECLHKRQTTQYLPGDHSYALMGLLRVRPQIDPTDSAFQAFARLSLANGSDQLLERLICVNPKNPNQPWHCMEDAFESKLWDILPLDVGIAGIAEDDSIILDGCRAANVRWKSFAPVAYTRRDSWKRMIARTMLRLGGVVFLIAIVLLLFPLTMIVGVVLLVYSIILMALSPWLLRLIYLGKLWEQQCWFFGKYMEIDAIERQIFGGRMGRMKWTPAASPLSRHHRNEHGECIGDDPTSDPMVADMVQRGKTAGPGEQRIFTLVDTGNMTATLFQAERPPVCFLMAGAEGGMRRIIGCSYDWSTATFYRETVLRIETKFEDSMKRISRVKIGFKRKQHPFDVIDQVGEAYGQQVE</sequence>
<evidence type="ECO:0000256" key="1">
    <source>
        <dbReference type="SAM" id="Phobius"/>
    </source>
</evidence>
<evidence type="ECO:0000313" key="3">
    <source>
        <dbReference type="Proteomes" id="UP000800096"/>
    </source>
</evidence>
<name>A0A6A5QQ98_AMPQU</name>
<dbReference type="Proteomes" id="UP000800096">
    <property type="component" value="Unassembled WGS sequence"/>
</dbReference>
<protein>
    <recommendedName>
        <fullName evidence="4">Heterokaryon incompatibility protein-domain-containing protein</fullName>
    </recommendedName>
</protein>
<gene>
    <name evidence="2" type="ORF">BDU57DRAFT_555651</name>
</gene>
<accession>A0A6A5QQ98</accession>
<keyword evidence="1" id="KW-1133">Transmembrane helix</keyword>
<organism evidence="2 3">
    <name type="scientific">Ampelomyces quisqualis</name>
    <name type="common">Powdery mildew agent</name>
    <dbReference type="NCBI Taxonomy" id="50730"/>
    <lineage>
        <taxon>Eukaryota</taxon>
        <taxon>Fungi</taxon>
        <taxon>Dikarya</taxon>
        <taxon>Ascomycota</taxon>
        <taxon>Pezizomycotina</taxon>
        <taxon>Dothideomycetes</taxon>
        <taxon>Pleosporomycetidae</taxon>
        <taxon>Pleosporales</taxon>
        <taxon>Pleosporineae</taxon>
        <taxon>Phaeosphaeriaceae</taxon>
        <taxon>Ampelomyces</taxon>
    </lineage>
</organism>
<proteinExistence type="predicted"/>
<reference evidence="2" key="1">
    <citation type="journal article" date="2020" name="Stud. Mycol.">
        <title>101 Dothideomycetes genomes: a test case for predicting lifestyles and emergence of pathogens.</title>
        <authorList>
            <person name="Haridas S."/>
            <person name="Albert R."/>
            <person name="Binder M."/>
            <person name="Bloem J."/>
            <person name="Labutti K."/>
            <person name="Salamov A."/>
            <person name="Andreopoulos B."/>
            <person name="Baker S."/>
            <person name="Barry K."/>
            <person name="Bills G."/>
            <person name="Bluhm B."/>
            <person name="Cannon C."/>
            <person name="Castanera R."/>
            <person name="Culley D."/>
            <person name="Daum C."/>
            <person name="Ezra D."/>
            <person name="Gonzalez J."/>
            <person name="Henrissat B."/>
            <person name="Kuo A."/>
            <person name="Liang C."/>
            <person name="Lipzen A."/>
            <person name="Lutzoni F."/>
            <person name="Magnuson J."/>
            <person name="Mondo S."/>
            <person name="Nolan M."/>
            <person name="Ohm R."/>
            <person name="Pangilinan J."/>
            <person name="Park H.-J."/>
            <person name="Ramirez L."/>
            <person name="Alfaro M."/>
            <person name="Sun H."/>
            <person name="Tritt A."/>
            <person name="Yoshinaga Y."/>
            <person name="Zwiers L.-H."/>
            <person name="Turgeon B."/>
            <person name="Goodwin S."/>
            <person name="Spatafora J."/>
            <person name="Crous P."/>
            <person name="Grigoriev I."/>
        </authorList>
    </citation>
    <scope>NUCLEOTIDE SEQUENCE</scope>
    <source>
        <strain evidence="2">HMLAC05119</strain>
    </source>
</reference>
<feature type="transmembrane region" description="Helical" evidence="1">
    <location>
        <begin position="540"/>
        <end position="559"/>
    </location>
</feature>